<dbReference type="PANTHER" id="PTHR30535:SF34">
    <property type="entry name" value="MOLYBDATE-BINDING PROTEIN MOLA"/>
    <property type="match status" value="1"/>
</dbReference>
<dbReference type="PATRIC" id="fig|1423726.3.peg.2335"/>
<dbReference type="Gene3D" id="3.40.50.1980">
    <property type="entry name" value="Nitrogenase molybdenum iron protein domain"/>
    <property type="match status" value="2"/>
</dbReference>
<name>A0A0R1HA19_9LACO</name>
<gene>
    <name evidence="4" type="ORF">FC07_GL002249</name>
</gene>
<dbReference type="PROSITE" id="PS50983">
    <property type="entry name" value="FE_B12_PBP"/>
    <property type="match status" value="1"/>
</dbReference>
<feature type="signal peptide" evidence="2">
    <location>
        <begin position="1"/>
        <end position="25"/>
    </location>
</feature>
<keyword evidence="5" id="KW-1185">Reference proteome</keyword>
<dbReference type="Pfam" id="PF01497">
    <property type="entry name" value="Peripla_BP_2"/>
    <property type="match status" value="1"/>
</dbReference>
<dbReference type="EMBL" id="AZDA01000034">
    <property type="protein sequence ID" value="KRK39847.1"/>
    <property type="molecule type" value="Genomic_DNA"/>
</dbReference>
<keyword evidence="2" id="KW-0732">Signal</keyword>
<feature type="chain" id="PRO_5039298646" description="Fe/B12 periplasmic-binding domain-containing protein" evidence="2">
    <location>
        <begin position="26"/>
        <end position="384"/>
    </location>
</feature>
<dbReference type="InterPro" id="IPR050902">
    <property type="entry name" value="ABC_Transporter_SBP"/>
</dbReference>
<dbReference type="InterPro" id="IPR002491">
    <property type="entry name" value="ABC_transptr_periplasmic_BD"/>
</dbReference>
<evidence type="ECO:0000313" key="5">
    <source>
        <dbReference type="Proteomes" id="UP000051461"/>
    </source>
</evidence>
<comment type="caution">
    <text evidence="4">The sequence shown here is derived from an EMBL/GenBank/DDBJ whole genome shotgun (WGS) entry which is preliminary data.</text>
</comment>
<dbReference type="PANTHER" id="PTHR30535">
    <property type="entry name" value="VITAMIN B12-BINDING PROTEIN"/>
    <property type="match status" value="1"/>
</dbReference>
<dbReference type="Proteomes" id="UP000051461">
    <property type="component" value="Unassembled WGS sequence"/>
</dbReference>
<evidence type="ECO:0000259" key="3">
    <source>
        <dbReference type="PROSITE" id="PS50983"/>
    </source>
</evidence>
<protein>
    <recommendedName>
        <fullName evidence="3">Fe/B12 periplasmic-binding domain-containing protein</fullName>
    </recommendedName>
</protein>
<evidence type="ECO:0000313" key="4">
    <source>
        <dbReference type="EMBL" id="KRK39847.1"/>
    </source>
</evidence>
<dbReference type="OrthoDB" id="2274671at2"/>
<sequence>MKQIKKRLLLFVAVLAMVLPLVTFAKPTTATTVSAATTSKNITVTDEAGAKVTVPKNSKRIAVVGIWPFSAVVTTFFNSADRLVYMPEASMTAAKNGLLGELYPNITKVKTVNDNGGSTINTEELKKSDPDIVFYPAENPKVKQQLTQAGFNAVGVSVGKWKGNTIETLNNWYGLLSKLYPNRQNRAKVVKNYSDKMYARVQKQVKTIPASKRKSVFILHQYTASTITSGGKASFAAYWAKAIGAKNVANTAGKGNAMPVNAEQVYKWNPQVILVTNFTTAQPSDLYNNKIGNTDWSKVQAVKNKQVYKMPLGMYRSYTPGVDTPLTLMWAAKTVYPSKFKNVNMVQEAKTYYKKAFNVTLTTKQAKAIFNPTSAAGKSATSTN</sequence>
<reference evidence="4 5" key="1">
    <citation type="journal article" date="2015" name="Genome Announc.">
        <title>Expanding the biotechnology potential of lactobacilli through comparative genomics of 213 strains and associated genera.</title>
        <authorList>
            <person name="Sun Z."/>
            <person name="Harris H.M."/>
            <person name="McCann A."/>
            <person name="Guo C."/>
            <person name="Argimon S."/>
            <person name="Zhang W."/>
            <person name="Yang X."/>
            <person name="Jeffery I.B."/>
            <person name="Cooney J.C."/>
            <person name="Kagawa T.F."/>
            <person name="Liu W."/>
            <person name="Song Y."/>
            <person name="Salvetti E."/>
            <person name="Wrobel A."/>
            <person name="Rasinkangas P."/>
            <person name="Parkhill J."/>
            <person name="Rea M.C."/>
            <person name="O'Sullivan O."/>
            <person name="Ritari J."/>
            <person name="Douillard F.P."/>
            <person name="Paul Ross R."/>
            <person name="Yang R."/>
            <person name="Briner A.E."/>
            <person name="Felis G.E."/>
            <person name="de Vos W.M."/>
            <person name="Barrangou R."/>
            <person name="Klaenhammer T.R."/>
            <person name="Caufield P.W."/>
            <person name="Cui Y."/>
            <person name="Zhang H."/>
            <person name="O'Toole P.W."/>
        </authorList>
    </citation>
    <scope>NUCLEOTIDE SEQUENCE [LARGE SCALE GENOMIC DNA]</scope>
    <source>
        <strain evidence="4 5">DSM 20003</strain>
    </source>
</reference>
<dbReference type="SUPFAM" id="SSF53807">
    <property type="entry name" value="Helical backbone' metal receptor"/>
    <property type="match status" value="1"/>
</dbReference>
<dbReference type="Gene3D" id="1.20.58.2180">
    <property type="match status" value="1"/>
</dbReference>
<dbReference type="AlphaFoldDB" id="A0A0R1HA19"/>
<dbReference type="RefSeq" id="WP_057904112.1">
    <property type="nucleotide sequence ID" value="NZ_AZDA01000034.1"/>
</dbReference>
<feature type="domain" description="Fe/B12 periplasmic-binding" evidence="3">
    <location>
        <begin position="60"/>
        <end position="339"/>
    </location>
</feature>
<dbReference type="STRING" id="1423726.FC07_GL002249"/>
<evidence type="ECO:0000256" key="2">
    <source>
        <dbReference type="SAM" id="SignalP"/>
    </source>
</evidence>
<proteinExistence type="inferred from homology"/>
<organism evidence="4 5">
    <name type="scientific">Loigolactobacillus bifermentans DSM 20003</name>
    <dbReference type="NCBI Taxonomy" id="1423726"/>
    <lineage>
        <taxon>Bacteria</taxon>
        <taxon>Bacillati</taxon>
        <taxon>Bacillota</taxon>
        <taxon>Bacilli</taxon>
        <taxon>Lactobacillales</taxon>
        <taxon>Lactobacillaceae</taxon>
        <taxon>Loigolactobacillus</taxon>
    </lineage>
</organism>
<accession>A0A0R1HA19</accession>
<comment type="similarity">
    <text evidence="1">Belongs to the bacterial solute-binding protein 8 family.</text>
</comment>
<evidence type="ECO:0000256" key="1">
    <source>
        <dbReference type="ARBA" id="ARBA00008814"/>
    </source>
</evidence>